<dbReference type="GO" id="GO:0000140">
    <property type="term" value="F:acylglycerone-phosphate reductase (NADP+) activity"/>
    <property type="evidence" value="ECO:0007669"/>
    <property type="project" value="TreeGrafter"/>
</dbReference>
<dbReference type="Pfam" id="PF00106">
    <property type="entry name" value="adh_short"/>
    <property type="match status" value="1"/>
</dbReference>
<organism evidence="5 6">
    <name type="scientific">Cladophialophora chaetospira</name>
    <dbReference type="NCBI Taxonomy" id="386627"/>
    <lineage>
        <taxon>Eukaryota</taxon>
        <taxon>Fungi</taxon>
        <taxon>Dikarya</taxon>
        <taxon>Ascomycota</taxon>
        <taxon>Pezizomycotina</taxon>
        <taxon>Eurotiomycetes</taxon>
        <taxon>Chaetothyriomycetidae</taxon>
        <taxon>Chaetothyriales</taxon>
        <taxon>Herpotrichiellaceae</taxon>
        <taxon>Cladophialophora</taxon>
    </lineage>
</organism>
<dbReference type="SUPFAM" id="SSF51735">
    <property type="entry name" value="NAD(P)-binding Rossmann-fold domains"/>
    <property type="match status" value="1"/>
</dbReference>
<evidence type="ECO:0000256" key="1">
    <source>
        <dbReference type="ARBA" id="ARBA00006484"/>
    </source>
</evidence>
<name>A0AA38X623_9EURO</name>
<evidence type="ECO:0008006" key="7">
    <source>
        <dbReference type="Google" id="ProtNLM"/>
    </source>
</evidence>
<dbReference type="GO" id="GO:0005783">
    <property type="term" value="C:endoplasmic reticulum"/>
    <property type="evidence" value="ECO:0007669"/>
    <property type="project" value="TreeGrafter"/>
</dbReference>
<dbReference type="GO" id="GO:0004806">
    <property type="term" value="F:triacylglycerol lipase activity"/>
    <property type="evidence" value="ECO:0007669"/>
    <property type="project" value="TreeGrafter"/>
</dbReference>
<dbReference type="GO" id="GO:0006654">
    <property type="term" value="P:phosphatidic acid biosynthetic process"/>
    <property type="evidence" value="ECO:0007669"/>
    <property type="project" value="TreeGrafter"/>
</dbReference>
<evidence type="ECO:0000313" key="6">
    <source>
        <dbReference type="Proteomes" id="UP001172673"/>
    </source>
</evidence>
<dbReference type="PRINTS" id="PR00081">
    <property type="entry name" value="GDHRDH"/>
</dbReference>
<dbReference type="PANTHER" id="PTHR44169">
    <property type="entry name" value="NADPH-DEPENDENT 1-ACYLDIHYDROXYACETONE PHOSPHATE REDUCTASE"/>
    <property type="match status" value="1"/>
</dbReference>
<accession>A0AA38X623</accession>
<dbReference type="EMBL" id="JAPDRK010000012">
    <property type="protein sequence ID" value="KAJ9607304.1"/>
    <property type="molecule type" value="Genomic_DNA"/>
</dbReference>
<comment type="caution">
    <text evidence="5">The sequence shown here is derived from an EMBL/GenBank/DDBJ whole genome shotgun (WGS) entry which is preliminary data.</text>
</comment>
<reference evidence="5" key="1">
    <citation type="submission" date="2022-10" db="EMBL/GenBank/DDBJ databases">
        <title>Culturing micro-colonial fungi from biological soil crusts in the Mojave desert and describing Neophaeococcomyces mojavensis, and introducing the new genera and species Taxawa tesnikishii.</title>
        <authorList>
            <person name="Kurbessoian T."/>
            <person name="Stajich J.E."/>
        </authorList>
    </citation>
    <scope>NUCLEOTIDE SEQUENCE</scope>
    <source>
        <strain evidence="5">TK_41</strain>
    </source>
</reference>
<dbReference type="GO" id="GO:0005811">
    <property type="term" value="C:lipid droplet"/>
    <property type="evidence" value="ECO:0007669"/>
    <property type="project" value="TreeGrafter"/>
</dbReference>
<comment type="similarity">
    <text evidence="1 4">Belongs to the short-chain dehydrogenases/reductases (SDR) family.</text>
</comment>
<protein>
    <recommendedName>
        <fullName evidence="7">NADPH-dependent 1-acyldihydroxyacetone phosphate reductase</fullName>
    </recommendedName>
</protein>
<dbReference type="AlphaFoldDB" id="A0AA38X623"/>
<dbReference type="PRINTS" id="PR00080">
    <property type="entry name" value="SDRFAMILY"/>
</dbReference>
<dbReference type="Gene3D" id="3.40.50.720">
    <property type="entry name" value="NAD(P)-binding Rossmann-like Domain"/>
    <property type="match status" value="1"/>
</dbReference>
<sequence>MTLKAVLITGCSEGGIGHATALAFAATNRYHIFATARSLSKMSSLAKAKNVTCLELDVTSTASISACAKAVAEHTDGKLDVLVNNAGQVWLGPALDTDVEQVRKLFDVNFWGVVNVTNAFARMVVKSRGIIATTGSISGDVNSPMASFYAATKSAIMTYSETLRLELAPFGVKVLTMATGGVVSNIGSGLPDLPDDSLYKSLEEHLREKLKNPGGGSRMPTKEYAEKFVKVVESGKSGKVYLGAGAGFVKWGKLVLPTVVIDRLVSAGLGLERLKM</sequence>
<dbReference type="InterPro" id="IPR036291">
    <property type="entry name" value="NAD(P)-bd_dom_sf"/>
</dbReference>
<dbReference type="GO" id="GO:0019433">
    <property type="term" value="P:triglyceride catabolic process"/>
    <property type="evidence" value="ECO:0007669"/>
    <property type="project" value="TreeGrafter"/>
</dbReference>
<evidence type="ECO:0000256" key="3">
    <source>
        <dbReference type="ARBA" id="ARBA00023002"/>
    </source>
</evidence>
<dbReference type="InterPro" id="IPR020904">
    <property type="entry name" value="Sc_DH/Rdtase_CS"/>
</dbReference>
<evidence type="ECO:0000313" key="5">
    <source>
        <dbReference type="EMBL" id="KAJ9607304.1"/>
    </source>
</evidence>
<dbReference type="PANTHER" id="PTHR44169:SF6">
    <property type="entry name" value="NADPH-DEPENDENT 1-ACYLDIHYDROXYACETONE PHOSPHATE REDUCTASE"/>
    <property type="match status" value="1"/>
</dbReference>
<keyword evidence="3" id="KW-0560">Oxidoreductase</keyword>
<dbReference type="InterPro" id="IPR002347">
    <property type="entry name" value="SDR_fam"/>
</dbReference>
<gene>
    <name evidence="5" type="ORF">H2200_008377</name>
</gene>
<dbReference type="Proteomes" id="UP001172673">
    <property type="component" value="Unassembled WGS sequence"/>
</dbReference>
<keyword evidence="2" id="KW-0521">NADP</keyword>
<evidence type="ECO:0000256" key="4">
    <source>
        <dbReference type="RuleBase" id="RU000363"/>
    </source>
</evidence>
<keyword evidence="6" id="KW-1185">Reference proteome</keyword>
<evidence type="ECO:0000256" key="2">
    <source>
        <dbReference type="ARBA" id="ARBA00022857"/>
    </source>
</evidence>
<dbReference type="PROSITE" id="PS00061">
    <property type="entry name" value="ADH_SHORT"/>
    <property type="match status" value="1"/>
</dbReference>
<proteinExistence type="inferred from homology"/>